<comment type="caution">
    <text evidence="2">The sequence shown here is derived from an EMBL/GenBank/DDBJ whole genome shotgun (WGS) entry which is preliminary data.</text>
</comment>
<dbReference type="EMBL" id="WIGM01000098">
    <property type="protein sequence ID" value="KAF6840556.1"/>
    <property type="molecule type" value="Genomic_DNA"/>
</dbReference>
<protein>
    <submittedName>
        <fullName evidence="2">Uncharacterized protein</fullName>
    </submittedName>
</protein>
<feature type="region of interest" description="Disordered" evidence="1">
    <location>
        <begin position="1"/>
        <end position="83"/>
    </location>
</feature>
<accession>A0A8H6NQ79</accession>
<sequence length="104" mass="11281">MNRTQINPRRDPETLESDRLAPRRSRDGRRAFRGAGTFRTRAAPGRPQCGPDGVDHVRPEDGVGSCGGPNHLRGHSAEAPSPGVSRACDAVILTYAFRLSVMTE</sequence>
<feature type="compositionally biased region" description="Low complexity" evidence="1">
    <location>
        <begin position="33"/>
        <end position="46"/>
    </location>
</feature>
<evidence type="ECO:0000256" key="1">
    <source>
        <dbReference type="SAM" id="MobiDB-lite"/>
    </source>
</evidence>
<evidence type="ECO:0000313" key="3">
    <source>
        <dbReference type="Proteomes" id="UP000639643"/>
    </source>
</evidence>
<feature type="compositionally biased region" description="Basic and acidic residues" evidence="1">
    <location>
        <begin position="8"/>
        <end position="30"/>
    </location>
</feature>
<dbReference type="Proteomes" id="UP000639643">
    <property type="component" value="Unassembled WGS sequence"/>
</dbReference>
<dbReference type="AlphaFoldDB" id="A0A8H6NQ79"/>
<gene>
    <name evidence="2" type="ORF">CMUS01_03857</name>
</gene>
<organism evidence="2 3">
    <name type="scientific">Colletotrichum musicola</name>
    <dbReference type="NCBI Taxonomy" id="2175873"/>
    <lineage>
        <taxon>Eukaryota</taxon>
        <taxon>Fungi</taxon>
        <taxon>Dikarya</taxon>
        <taxon>Ascomycota</taxon>
        <taxon>Pezizomycotina</taxon>
        <taxon>Sordariomycetes</taxon>
        <taxon>Hypocreomycetidae</taxon>
        <taxon>Glomerellales</taxon>
        <taxon>Glomerellaceae</taxon>
        <taxon>Colletotrichum</taxon>
        <taxon>Colletotrichum orchidearum species complex</taxon>
    </lineage>
</organism>
<keyword evidence="3" id="KW-1185">Reference proteome</keyword>
<name>A0A8H6NQ79_9PEZI</name>
<reference evidence="2" key="1">
    <citation type="journal article" date="2020" name="Phytopathology">
        <title>Genome Sequence Resources of Colletotrichum truncatum, C. plurivorum, C. musicola, and C. sojae: Four Species Pathogenic to Soybean (Glycine max).</title>
        <authorList>
            <person name="Rogerio F."/>
            <person name="Boufleur T.R."/>
            <person name="Ciampi-Guillardi M."/>
            <person name="Sukno S.A."/>
            <person name="Thon M.R."/>
            <person name="Massola Junior N.S."/>
            <person name="Baroncelli R."/>
        </authorList>
    </citation>
    <scope>NUCLEOTIDE SEQUENCE</scope>
    <source>
        <strain evidence="2">LFN0074</strain>
    </source>
</reference>
<proteinExistence type="predicted"/>
<evidence type="ECO:0000313" key="2">
    <source>
        <dbReference type="EMBL" id="KAF6840556.1"/>
    </source>
</evidence>